<dbReference type="EMBL" id="KQ971312">
    <property type="protein sequence ID" value="KYB29105.1"/>
    <property type="molecule type" value="Genomic_DNA"/>
</dbReference>
<reference evidence="11 12" key="1">
    <citation type="journal article" date="2008" name="Nature">
        <title>The genome of the model beetle and pest Tribolium castaneum.</title>
        <authorList>
            <consortium name="Tribolium Genome Sequencing Consortium"/>
            <person name="Richards S."/>
            <person name="Gibbs R.A."/>
            <person name="Weinstock G.M."/>
            <person name="Brown S.J."/>
            <person name="Denell R."/>
            <person name="Beeman R.W."/>
            <person name="Gibbs R."/>
            <person name="Beeman R.W."/>
            <person name="Brown S.J."/>
            <person name="Bucher G."/>
            <person name="Friedrich M."/>
            <person name="Grimmelikhuijzen C.J."/>
            <person name="Klingler M."/>
            <person name="Lorenzen M."/>
            <person name="Richards S."/>
            <person name="Roth S."/>
            <person name="Schroder R."/>
            <person name="Tautz D."/>
            <person name="Zdobnov E.M."/>
            <person name="Muzny D."/>
            <person name="Gibbs R.A."/>
            <person name="Weinstock G.M."/>
            <person name="Attaway T."/>
            <person name="Bell S."/>
            <person name="Buhay C.J."/>
            <person name="Chandrabose M.N."/>
            <person name="Chavez D."/>
            <person name="Clerk-Blankenburg K.P."/>
            <person name="Cree A."/>
            <person name="Dao M."/>
            <person name="Davis C."/>
            <person name="Chacko J."/>
            <person name="Dinh H."/>
            <person name="Dugan-Rocha S."/>
            <person name="Fowler G."/>
            <person name="Garner T.T."/>
            <person name="Garnes J."/>
            <person name="Gnirke A."/>
            <person name="Hawes A."/>
            <person name="Hernandez J."/>
            <person name="Hines S."/>
            <person name="Holder M."/>
            <person name="Hume J."/>
            <person name="Jhangiani S.N."/>
            <person name="Joshi V."/>
            <person name="Khan Z.M."/>
            <person name="Jackson L."/>
            <person name="Kovar C."/>
            <person name="Kowis A."/>
            <person name="Lee S."/>
            <person name="Lewis L.R."/>
            <person name="Margolis J."/>
            <person name="Morgan M."/>
            <person name="Nazareth L.V."/>
            <person name="Nguyen N."/>
            <person name="Okwuonu G."/>
            <person name="Parker D."/>
            <person name="Richards S."/>
            <person name="Ruiz S.J."/>
            <person name="Santibanez J."/>
            <person name="Savard J."/>
            <person name="Scherer S.E."/>
            <person name="Schneider B."/>
            <person name="Sodergren E."/>
            <person name="Tautz D."/>
            <person name="Vattahil S."/>
            <person name="Villasana D."/>
            <person name="White C.S."/>
            <person name="Wright R."/>
            <person name="Park Y."/>
            <person name="Beeman R.W."/>
            <person name="Lord J."/>
            <person name="Oppert B."/>
            <person name="Lorenzen M."/>
            <person name="Brown S."/>
            <person name="Wang L."/>
            <person name="Savard J."/>
            <person name="Tautz D."/>
            <person name="Richards S."/>
            <person name="Weinstock G."/>
            <person name="Gibbs R.A."/>
            <person name="Liu Y."/>
            <person name="Worley K."/>
            <person name="Weinstock G."/>
            <person name="Elsik C.G."/>
            <person name="Reese J.T."/>
            <person name="Elhaik E."/>
            <person name="Landan G."/>
            <person name="Graur D."/>
            <person name="Arensburger P."/>
            <person name="Atkinson P."/>
            <person name="Beeman R.W."/>
            <person name="Beidler J."/>
            <person name="Brown S.J."/>
            <person name="Demuth J.P."/>
            <person name="Drury D.W."/>
            <person name="Du Y.Z."/>
            <person name="Fujiwara H."/>
            <person name="Lorenzen M."/>
            <person name="Maselli V."/>
            <person name="Osanai M."/>
            <person name="Park Y."/>
            <person name="Robertson H.M."/>
            <person name="Tu Z."/>
            <person name="Wang J.J."/>
            <person name="Wang S."/>
            <person name="Richards S."/>
            <person name="Song H."/>
            <person name="Zhang L."/>
            <person name="Sodergren E."/>
            <person name="Werner D."/>
            <person name="Stanke M."/>
            <person name="Morgenstern B."/>
            <person name="Solovyev V."/>
            <person name="Kosarev P."/>
            <person name="Brown G."/>
            <person name="Chen H.C."/>
            <person name="Ermolaeva O."/>
            <person name="Hlavina W."/>
            <person name="Kapustin Y."/>
            <person name="Kiryutin B."/>
            <person name="Kitts P."/>
            <person name="Maglott D."/>
            <person name="Pruitt K."/>
            <person name="Sapojnikov V."/>
            <person name="Souvorov A."/>
            <person name="Mackey A.J."/>
            <person name="Waterhouse R.M."/>
            <person name="Wyder S."/>
            <person name="Zdobnov E.M."/>
            <person name="Zdobnov E.M."/>
            <person name="Wyder S."/>
            <person name="Kriventseva E.V."/>
            <person name="Kadowaki T."/>
            <person name="Bork P."/>
            <person name="Aranda M."/>
            <person name="Bao R."/>
            <person name="Beermann A."/>
            <person name="Berns N."/>
            <person name="Bolognesi R."/>
            <person name="Bonneton F."/>
            <person name="Bopp D."/>
            <person name="Brown S.J."/>
            <person name="Bucher G."/>
            <person name="Butts T."/>
            <person name="Chaumot A."/>
            <person name="Denell R.E."/>
            <person name="Ferrier D.E."/>
            <person name="Friedrich M."/>
            <person name="Gordon C.M."/>
            <person name="Jindra M."/>
            <person name="Klingler M."/>
            <person name="Lan Q."/>
            <person name="Lattorff H.M."/>
            <person name="Laudet V."/>
            <person name="von Levetsow C."/>
            <person name="Liu Z."/>
            <person name="Lutz R."/>
            <person name="Lynch J.A."/>
            <person name="da Fonseca R.N."/>
            <person name="Posnien N."/>
            <person name="Reuter R."/>
            <person name="Roth S."/>
            <person name="Savard J."/>
            <person name="Schinko J.B."/>
            <person name="Schmitt C."/>
            <person name="Schoppmeier M."/>
            <person name="Schroder R."/>
            <person name="Shippy T.D."/>
            <person name="Simonnet F."/>
            <person name="Marques-Souza H."/>
            <person name="Tautz D."/>
            <person name="Tomoyasu Y."/>
            <person name="Trauner J."/>
            <person name="Van der Zee M."/>
            <person name="Vervoort M."/>
            <person name="Wittkopp N."/>
            <person name="Wimmer E.A."/>
            <person name="Yang X."/>
            <person name="Jones A.K."/>
            <person name="Sattelle D.B."/>
            <person name="Ebert P.R."/>
            <person name="Nelson D."/>
            <person name="Scott J.G."/>
            <person name="Beeman R.W."/>
            <person name="Muthukrishnan S."/>
            <person name="Kramer K.J."/>
            <person name="Arakane Y."/>
            <person name="Beeman R.W."/>
            <person name="Zhu Q."/>
            <person name="Hogenkamp D."/>
            <person name="Dixit R."/>
            <person name="Oppert B."/>
            <person name="Jiang H."/>
            <person name="Zou Z."/>
            <person name="Marshall J."/>
            <person name="Elpidina E."/>
            <person name="Vinokurov K."/>
            <person name="Oppert C."/>
            <person name="Zou Z."/>
            <person name="Evans J."/>
            <person name="Lu Z."/>
            <person name="Zhao P."/>
            <person name="Sumathipala N."/>
            <person name="Altincicek B."/>
            <person name="Vilcinskas A."/>
            <person name="Williams M."/>
            <person name="Hultmark D."/>
            <person name="Hetru C."/>
            <person name="Jiang H."/>
            <person name="Grimmelikhuijzen C.J."/>
            <person name="Hauser F."/>
            <person name="Cazzamali G."/>
            <person name="Williamson M."/>
            <person name="Park Y."/>
            <person name="Li B."/>
            <person name="Tanaka Y."/>
            <person name="Predel R."/>
            <person name="Neupert S."/>
            <person name="Schachtner J."/>
            <person name="Verleyen P."/>
            <person name="Raible F."/>
            <person name="Bork P."/>
            <person name="Friedrich M."/>
            <person name="Walden K.K."/>
            <person name="Robertson H.M."/>
            <person name="Angeli S."/>
            <person name="Foret S."/>
            <person name="Bucher G."/>
            <person name="Schuetz S."/>
            <person name="Maleszka R."/>
            <person name="Wimmer E.A."/>
            <person name="Beeman R.W."/>
            <person name="Lorenzen M."/>
            <person name="Tomoyasu Y."/>
            <person name="Miller S.C."/>
            <person name="Grossmann D."/>
            <person name="Bucher G."/>
        </authorList>
    </citation>
    <scope>NUCLEOTIDE SEQUENCE [LARGE SCALE GENOMIC DNA]</scope>
    <source>
        <strain evidence="11 12">Georgia GA2</strain>
    </source>
</reference>
<sequence>MYSTLFVGSTFVLTALSQIANMINSFGDMERMTEASFILFTNVVQCFKIYSFLTYGPRVWNLIDGLNRNIFKPINTDQHRILVNDIYMSKKISKIFLLACTLTCMSWAISPFFDKRGDVLRLPLSGWYPFNTDKSPAFELVYIYQILTTWIGGMGNISMDTFISGIIMAISSQLSILNNALKNITKNNELVRCVFHYRIIIKFSDEVIYLFNTCLTTQFIVGVIIVCISMFQMSLVPVLSFQFVAMLLYQMCILLEIFLWCFYGNEVMLKSDQLTQAAYMSDWTKSPNHFKQNLLFFMTRTQFPLKLYASGYFTLSLETFKAIVKSSWSYFAVLNQVHSRQTQNNSQRKLLFRIYAALFVGFAFILSLLSQIANMVDAFGDIEKMTEASFLLFTNLVQCFKIYTFANHGKKVWNLVYSMNRSDFKPNNLAQYWIVVNEIKTSKIISKLFLLACTLTCVSWAISPLLDKRGSDELRLPLSGWYPFSTEKSPAFEFAYTYQIFTTWVGGLGDISMDTFMSGTIMVISTQLSLLKDGLENVARNIKHDKSSVNKNLIQCACHYRSIIQFAAEVTNLFTTCITAQFVVGVIIVCMSMFQMSLVSVLSFQFAAMLLYQICVLMEIYLWCFYGNEVMLKSDQLTQAAYMSEWLDGTEEFKQNLLFLMTRTQFPLKLYASGYFTLSLETFKAIVKSSWSYFAVLNRTVGALVNGLGNISIDTFLSGIIMVVSGQLKILNNSLQTMKPNCKANDTERRQKLIDIIIHHRSIIQFAQEMTWLFTTCIMSQFVVSVIIICITMFQMSLVSPLSLQFLSMALYQACMITEIFLWCYYGNEVILQSGKLTQSAYMSQWLSSSKKFKHDLMFFMTRSQNPLKLYAGGYFTLSLETFMAIVKSSWSYFAVLNRVHTTDNV</sequence>
<keyword evidence="3" id="KW-0716">Sensory transduction</keyword>
<feature type="transmembrane region" description="Helical" evidence="10">
    <location>
        <begin position="606"/>
        <end position="626"/>
    </location>
</feature>
<keyword evidence="2" id="KW-1003">Cell membrane</keyword>
<evidence type="ECO:0000256" key="3">
    <source>
        <dbReference type="ARBA" id="ARBA00022606"/>
    </source>
</evidence>
<feature type="transmembrane region" description="Helical" evidence="10">
    <location>
        <begin position="570"/>
        <end position="594"/>
    </location>
</feature>
<dbReference type="InParanoid" id="A0A139WMR1"/>
<dbReference type="AlphaFoldDB" id="A0A139WMR1"/>
<evidence type="ECO:0000256" key="1">
    <source>
        <dbReference type="ARBA" id="ARBA00004651"/>
    </source>
</evidence>
<dbReference type="GO" id="GO:0005886">
    <property type="term" value="C:plasma membrane"/>
    <property type="evidence" value="ECO:0000318"/>
    <property type="project" value="GO_Central"/>
</dbReference>
<organism evidence="11 12">
    <name type="scientific">Tribolium castaneum</name>
    <name type="common">Red flour beetle</name>
    <dbReference type="NCBI Taxonomy" id="7070"/>
    <lineage>
        <taxon>Eukaryota</taxon>
        <taxon>Metazoa</taxon>
        <taxon>Ecdysozoa</taxon>
        <taxon>Arthropoda</taxon>
        <taxon>Hexapoda</taxon>
        <taxon>Insecta</taxon>
        <taxon>Pterygota</taxon>
        <taxon>Neoptera</taxon>
        <taxon>Endopterygota</taxon>
        <taxon>Coleoptera</taxon>
        <taxon>Polyphaga</taxon>
        <taxon>Cucujiformia</taxon>
        <taxon>Tenebrionidae</taxon>
        <taxon>Tenebrionidae incertae sedis</taxon>
        <taxon>Tribolium</taxon>
    </lineage>
</organism>
<evidence type="ECO:0000256" key="6">
    <source>
        <dbReference type="ARBA" id="ARBA00022989"/>
    </source>
</evidence>
<evidence type="ECO:0000313" key="12">
    <source>
        <dbReference type="Proteomes" id="UP000007266"/>
    </source>
</evidence>
<keyword evidence="12" id="KW-1185">Reference proteome</keyword>
<keyword evidence="6 10" id="KW-1133">Transmembrane helix</keyword>
<dbReference type="OMA" id="FIKCQLD"/>
<proteinExistence type="predicted"/>
<feature type="transmembrane region" description="Helical" evidence="10">
    <location>
        <begin position="95"/>
        <end position="113"/>
    </location>
</feature>
<keyword evidence="4 10" id="KW-0812">Transmembrane</keyword>
<evidence type="ECO:0000256" key="4">
    <source>
        <dbReference type="ARBA" id="ARBA00022692"/>
    </source>
</evidence>
<evidence type="ECO:0000256" key="8">
    <source>
        <dbReference type="ARBA" id="ARBA00023170"/>
    </source>
</evidence>
<feature type="transmembrane region" description="Helical" evidence="10">
    <location>
        <begin position="444"/>
        <end position="466"/>
    </location>
</feature>
<evidence type="ECO:0000256" key="7">
    <source>
        <dbReference type="ARBA" id="ARBA00023136"/>
    </source>
</evidence>
<feature type="transmembrane region" description="Helical" evidence="10">
    <location>
        <begin position="350"/>
        <end position="369"/>
    </location>
</feature>
<evidence type="ECO:0000313" key="11">
    <source>
        <dbReference type="EMBL" id="KYB29105.1"/>
    </source>
</evidence>
<dbReference type="eggNOG" id="ENOG502S54D">
    <property type="taxonomic scope" value="Eukaryota"/>
</dbReference>
<keyword evidence="8" id="KW-0675">Receptor</keyword>
<dbReference type="GO" id="GO:0050911">
    <property type="term" value="P:detection of chemical stimulus involved in sensory perception of smell"/>
    <property type="evidence" value="ECO:0000318"/>
    <property type="project" value="GO_Central"/>
</dbReference>
<keyword evidence="5" id="KW-0552">Olfaction</keyword>
<reference evidence="11 12" key="2">
    <citation type="journal article" date="2010" name="Nucleic Acids Res.">
        <title>BeetleBase in 2010: revisions to provide comprehensive genomic information for Tribolium castaneum.</title>
        <authorList>
            <person name="Kim H.S."/>
            <person name="Murphy T."/>
            <person name="Xia J."/>
            <person name="Caragea D."/>
            <person name="Park Y."/>
            <person name="Beeman R.W."/>
            <person name="Lorenzen M.D."/>
            <person name="Butcher S."/>
            <person name="Manak J.R."/>
            <person name="Brown S.J."/>
        </authorList>
    </citation>
    <scope>GENOME REANNOTATION</scope>
    <source>
        <strain evidence="11 12">Georgia GA2</strain>
    </source>
</reference>
<feature type="transmembrane region" description="Helical" evidence="10">
    <location>
        <begin position="243"/>
        <end position="263"/>
    </location>
</feature>
<evidence type="ECO:0000256" key="5">
    <source>
        <dbReference type="ARBA" id="ARBA00022725"/>
    </source>
</evidence>
<keyword evidence="9" id="KW-0807">Transducer</keyword>
<dbReference type="PANTHER" id="PTHR21137">
    <property type="entry name" value="ODORANT RECEPTOR"/>
    <property type="match status" value="1"/>
</dbReference>
<dbReference type="GO" id="GO:0005549">
    <property type="term" value="F:odorant binding"/>
    <property type="evidence" value="ECO:0007669"/>
    <property type="project" value="InterPro"/>
</dbReference>
<dbReference type="InterPro" id="IPR004117">
    <property type="entry name" value="7tm6_olfct_rcpt"/>
</dbReference>
<evidence type="ECO:0000256" key="9">
    <source>
        <dbReference type="ARBA" id="ARBA00023224"/>
    </source>
</evidence>
<keyword evidence="7 10" id="KW-0472">Membrane</keyword>
<comment type="subcellular location">
    <subcellularLocation>
        <location evidence="1">Cell membrane</location>
        <topology evidence="1">Multi-pass membrane protein</topology>
    </subcellularLocation>
</comment>
<dbReference type="GO" id="GO:0004984">
    <property type="term" value="F:olfactory receptor activity"/>
    <property type="evidence" value="ECO:0000318"/>
    <property type="project" value="GO_Central"/>
</dbReference>
<feature type="transmembrane region" description="Helical" evidence="10">
    <location>
        <begin position="207"/>
        <end position="231"/>
    </location>
</feature>
<feature type="transmembrane region" description="Helical" evidence="10">
    <location>
        <begin position="806"/>
        <end position="826"/>
    </location>
</feature>
<name>A0A139WMR1_TRICA</name>
<dbReference type="Pfam" id="PF02949">
    <property type="entry name" value="7tm_6"/>
    <property type="match status" value="3"/>
</dbReference>
<protein>
    <submittedName>
        <fullName evidence="11">Uncharacterized protein</fullName>
    </submittedName>
</protein>
<dbReference type="Proteomes" id="UP000007266">
    <property type="component" value="Linkage group 2"/>
</dbReference>
<gene>
    <name evidence="11" type="primary">AUGUSTUS-3.0.2_32073</name>
    <name evidence="11" type="ORF">TcasGA2_TC032073</name>
</gene>
<accession>A0A139WMR1</accession>
<evidence type="ECO:0000256" key="2">
    <source>
        <dbReference type="ARBA" id="ARBA00022475"/>
    </source>
</evidence>
<feature type="transmembrane region" description="Helical" evidence="10">
    <location>
        <begin position="868"/>
        <end position="887"/>
    </location>
</feature>
<evidence type="ECO:0000256" key="10">
    <source>
        <dbReference type="SAM" id="Phobius"/>
    </source>
</evidence>
<dbReference type="PANTHER" id="PTHR21137:SF35">
    <property type="entry name" value="ODORANT RECEPTOR 19A-RELATED"/>
    <property type="match status" value="1"/>
</dbReference>
<dbReference type="GO" id="GO:0007165">
    <property type="term" value="P:signal transduction"/>
    <property type="evidence" value="ECO:0007669"/>
    <property type="project" value="UniProtKB-KW"/>
</dbReference>
<feature type="transmembrane region" description="Helical" evidence="10">
    <location>
        <begin position="771"/>
        <end position="794"/>
    </location>
</feature>